<dbReference type="Proteomes" id="UP000279029">
    <property type="component" value="Chromosome"/>
</dbReference>
<sequence length="118" mass="12875">MIGRLDTGYGEVTIDNEVLEKVAGVTAVECYGIVGMAMVNVTSGIAKLLKGDSITKGISLRVDDNCIQIDLHIIIEYGVNIKAVTDNLVSTVKYKLETFSGLEVKHINIYVEDVRVDE</sequence>
<dbReference type="OrthoDB" id="9791482at2"/>
<keyword evidence="3" id="KW-1185">Reference proteome</keyword>
<name>A0A3P7NRN7_9FIRM</name>
<reference evidence="2 3" key="1">
    <citation type="submission" date="2018-09" db="EMBL/GenBank/DDBJ databases">
        <authorList>
            <person name="Postec A."/>
        </authorList>
    </citation>
    <scope>NUCLEOTIDE SEQUENCE [LARGE SCALE GENOMIC DNA]</scope>
    <source>
        <strain evidence="2">70B-A</strain>
    </source>
</reference>
<protein>
    <submittedName>
        <fullName evidence="2">Putative factor involved in malonyl-CoA synthesis</fullName>
    </submittedName>
</protein>
<dbReference type="PANTHER" id="PTHR34297:SF2">
    <property type="entry name" value="ASP23_GLS24 FAMILY ENVELOPE STRESS RESPONSE PROTEIN"/>
    <property type="match status" value="1"/>
</dbReference>
<dbReference type="AlphaFoldDB" id="A0A3P7NRN7"/>
<gene>
    <name evidence="2" type="primary">yloU</name>
    <name evidence="2" type="ORF">PATL70BA_0036</name>
</gene>
<dbReference type="RefSeq" id="WP_125135469.1">
    <property type="nucleotide sequence ID" value="NZ_LR130778.1"/>
</dbReference>
<comment type="similarity">
    <text evidence="1">Belongs to the asp23 family.</text>
</comment>
<dbReference type="Pfam" id="PF03780">
    <property type="entry name" value="Asp23"/>
    <property type="match status" value="1"/>
</dbReference>
<evidence type="ECO:0000313" key="2">
    <source>
        <dbReference type="EMBL" id="VDN45874.1"/>
    </source>
</evidence>
<dbReference type="KEGG" id="cbar:PATL70BA_0036"/>
<proteinExistence type="inferred from homology"/>
<accession>A0A3P7NRN7</accession>
<dbReference type="InterPro" id="IPR005531">
    <property type="entry name" value="Asp23"/>
</dbReference>
<organism evidence="2 3">
    <name type="scientific">Petrocella atlantisensis</name>
    <dbReference type="NCBI Taxonomy" id="2173034"/>
    <lineage>
        <taxon>Bacteria</taxon>
        <taxon>Bacillati</taxon>
        <taxon>Bacillota</taxon>
        <taxon>Clostridia</taxon>
        <taxon>Lachnospirales</taxon>
        <taxon>Vallitaleaceae</taxon>
        <taxon>Petrocella</taxon>
    </lineage>
</organism>
<dbReference type="PANTHER" id="PTHR34297">
    <property type="entry name" value="HYPOTHETICAL CYTOSOLIC PROTEIN-RELATED"/>
    <property type="match status" value="1"/>
</dbReference>
<dbReference type="EMBL" id="LR130778">
    <property type="protein sequence ID" value="VDN45874.1"/>
    <property type="molecule type" value="Genomic_DNA"/>
</dbReference>
<evidence type="ECO:0000313" key="3">
    <source>
        <dbReference type="Proteomes" id="UP000279029"/>
    </source>
</evidence>
<evidence type="ECO:0000256" key="1">
    <source>
        <dbReference type="ARBA" id="ARBA00005721"/>
    </source>
</evidence>